<dbReference type="RefSeq" id="WP_052955981.1">
    <property type="nucleotide sequence ID" value="NZ_BBWV01000003.1"/>
</dbReference>
<evidence type="ECO:0000313" key="3">
    <source>
        <dbReference type="Proteomes" id="UP000033121"/>
    </source>
</evidence>
<accession>A0A0E9N3U4</accession>
<dbReference type="OrthoDB" id="9805728at2"/>
<organism evidence="2 3">
    <name type="scientific">Flavihumibacter petaseus NBRC 106054</name>
    <dbReference type="NCBI Taxonomy" id="1220578"/>
    <lineage>
        <taxon>Bacteria</taxon>
        <taxon>Pseudomonadati</taxon>
        <taxon>Bacteroidota</taxon>
        <taxon>Chitinophagia</taxon>
        <taxon>Chitinophagales</taxon>
        <taxon>Chitinophagaceae</taxon>
        <taxon>Flavihumibacter</taxon>
    </lineage>
</organism>
<dbReference type="PANTHER" id="PTHR15032:SF4">
    <property type="entry name" value="N-ACYL-PHOSPHATIDYLETHANOLAMINE-HYDROLYZING PHOSPHOLIPASE D"/>
    <property type="match status" value="1"/>
</dbReference>
<dbReference type="PIRSF" id="PIRSF038896">
    <property type="entry name" value="NAPE-PLD"/>
    <property type="match status" value="1"/>
</dbReference>
<dbReference type="PANTHER" id="PTHR15032">
    <property type="entry name" value="N-ACYL-PHOSPHATIDYLETHANOLAMINE-HYDROLYZING PHOSPHOLIPASE D"/>
    <property type="match status" value="1"/>
</dbReference>
<gene>
    <name evidence="2" type="ORF">FPE01S_03_04850</name>
</gene>
<dbReference type="Pfam" id="PF12706">
    <property type="entry name" value="Lactamase_B_2"/>
    <property type="match status" value="1"/>
</dbReference>
<dbReference type="GO" id="GO:0008270">
    <property type="term" value="F:zinc ion binding"/>
    <property type="evidence" value="ECO:0007669"/>
    <property type="project" value="InterPro"/>
</dbReference>
<dbReference type="InterPro" id="IPR001279">
    <property type="entry name" value="Metallo-B-lactamas"/>
</dbReference>
<dbReference type="Proteomes" id="UP000033121">
    <property type="component" value="Unassembled WGS sequence"/>
</dbReference>
<reference evidence="2 3" key="1">
    <citation type="submission" date="2015-04" db="EMBL/GenBank/DDBJ databases">
        <title>Whole genome shotgun sequence of Flavihumibacter petaseus NBRC 106054.</title>
        <authorList>
            <person name="Miyazawa S."/>
            <person name="Hosoyama A."/>
            <person name="Hashimoto M."/>
            <person name="Noguchi M."/>
            <person name="Tsuchikane K."/>
            <person name="Ohji S."/>
            <person name="Yamazoe A."/>
            <person name="Ichikawa N."/>
            <person name="Kimura A."/>
            <person name="Fujita N."/>
        </authorList>
    </citation>
    <scope>NUCLEOTIDE SEQUENCE [LARGE SCALE GENOMIC DNA]</scope>
    <source>
        <strain evidence="2 3">NBRC 106054</strain>
    </source>
</reference>
<sequence>MRFQNIHPTPMLQPGTNRWKILRDFLNKPRDVFPSHPLPHVQQDLRDYEGDHPRITWFGHSSYLIQARGINLLIDPVFSGHASPVPGMVKAFPGANTYGISQMPPIDLVIITHDHYDHLDRKTQLALAAHTKAYVCPLGVGKYLQRWGVPTSKIRELNWWESWNADVSETPLHLTAMPARHFSGRGLVNGKTLWASYLLQFAGAKIYLGGDSGYDNHFVQIGEKAGPIDLAILECGQYNLQWPLIHMLPEEAVQAAIDLQAKWLLPVHWAKFGLAYHAWDEPIRRVTAAAAKRGVSITTPQIGESILLQHHYPQTEWWAQKSA</sequence>
<proteinExistence type="predicted"/>
<dbReference type="GO" id="GO:0070290">
    <property type="term" value="F:N-acylphosphatidylethanolamine-specific phospholipase D activity"/>
    <property type="evidence" value="ECO:0007669"/>
    <property type="project" value="InterPro"/>
</dbReference>
<name>A0A0E9N3U4_9BACT</name>
<evidence type="ECO:0000259" key="1">
    <source>
        <dbReference type="Pfam" id="PF12706"/>
    </source>
</evidence>
<dbReference type="EMBL" id="BBWV01000003">
    <property type="protein sequence ID" value="GAO44448.1"/>
    <property type="molecule type" value="Genomic_DNA"/>
</dbReference>
<keyword evidence="3" id="KW-1185">Reference proteome</keyword>
<evidence type="ECO:0000313" key="2">
    <source>
        <dbReference type="EMBL" id="GAO44448.1"/>
    </source>
</evidence>
<dbReference type="SUPFAM" id="SSF56281">
    <property type="entry name" value="Metallo-hydrolase/oxidoreductase"/>
    <property type="match status" value="1"/>
</dbReference>
<dbReference type="Gene3D" id="3.60.15.10">
    <property type="entry name" value="Ribonuclease Z/Hydroxyacylglutathione hydrolase-like"/>
    <property type="match status" value="1"/>
</dbReference>
<protein>
    <recommendedName>
        <fullName evidence="1">Metallo-beta-lactamase domain-containing protein</fullName>
    </recommendedName>
</protein>
<dbReference type="InterPro" id="IPR024884">
    <property type="entry name" value="NAPE-PLD"/>
</dbReference>
<comment type="caution">
    <text evidence="2">The sequence shown here is derived from an EMBL/GenBank/DDBJ whole genome shotgun (WGS) entry which is preliminary data.</text>
</comment>
<dbReference type="GO" id="GO:0005737">
    <property type="term" value="C:cytoplasm"/>
    <property type="evidence" value="ECO:0007669"/>
    <property type="project" value="TreeGrafter"/>
</dbReference>
<dbReference type="InterPro" id="IPR036866">
    <property type="entry name" value="RibonucZ/Hydroxyglut_hydro"/>
</dbReference>
<dbReference type="STRING" id="1220578.FPE01S_03_04850"/>
<dbReference type="AlphaFoldDB" id="A0A0E9N3U4"/>
<feature type="domain" description="Metallo-beta-lactamase" evidence="1">
    <location>
        <begin position="71"/>
        <end position="269"/>
    </location>
</feature>